<keyword evidence="3" id="KW-0238">DNA-binding</keyword>
<gene>
    <name evidence="3" type="ORF">J4709_34955</name>
</gene>
<dbReference type="Gene3D" id="1.10.10.10">
    <property type="entry name" value="Winged helix-like DNA-binding domain superfamily/Winged helix DNA-binding domain"/>
    <property type="match status" value="1"/>
</dbReference>
<dbReference type="PANTHER" id="PTHR38479">
    <property type="entry name" value="LMO0824 PROTEIN"/>
    <property type="match status" value="1"/>
</dbReference>
<dbReference type="EMBL" id="JAGEPF010000023">
    <property type="protein sequence ID" value="MBO2462781.1"/>
    <property type="molecule type" value="Genomic_DNA"/>
</dbReference>
<dbReference type="InterPro" id="IPR009351">
    <property type="entry name" value="AlkZ-like"/>
</dbReference>
<name>A0ABS3S197_9ACTN</name>
<feature type="region of interest" description="Disordered" evidence="1">
    <location>
        <begin position="136"/>
        <end position="166"/>
    </location>
</feature>
<sequence length="552" mass="59737">MRGSSELLAGAPRARRMLVALDVLLDEGSVTGAAERLRLSSPAMSRSLARIRKALGDPVLVRSGRGMVPTPRALAMRAEVHDLVQRAYTLFSADDAFSPRTLEGTFTLQAEEGAPAPLIGLACALRRRPRARVAAPLRPRDGRGRDPRSGGVAGVQGTSEGVGSVGVPEPSPAFTVLLPGPGAKADTMADTLSVQALNRATLARQLLLARERVPVAEAVGRLFGMQAQEPKPPFVGLWSRLDGFDATDLHAALQDRTLVRATMMRATLHLMTAPDYLAFRTSMQPMLTAAMRVLGDRAAGLDLDEVVPAARALLDERPLTFNEVRALLQERFPDVNDRALGYAVRMCVPLVMVPSEDRWGFPRSARFASAEGWLGSGPSPDAADDDLVLRYLAAFGPASAADAQTWSGLRAAGEALERLRPRLAVFADDKGRELFDLPGAPRPGEDVPAPARFLPEFDSLVLAHSDRRRIIADAHRPSLTTKNLRVRAVFLWDGFARGVWETEYKRKVATLRLRPFEPLPEAALDELTAEGEALLRFAEPGAKETVVTVAED</sequence>
<evidence type="ECO:0000256" key="1">
    <source>
        <dbReference type="SAM" id="MobiDB-lite"/>
    </source>
</evidence>
<dbReference type="PROSITE" id="PS50931">
    <property type="entry name" value="HTH_LYSR"/>
    <property type="match status" value="1"/>
</dbReference>
<dbReference type="Pfam" id="PF00126">
    <property type="entry name" value="HTH_1"/>
    <property type="match status" value="1"/>
</dbReference>
<keyword evidence="4" id="KW-1185">Reference proteome</keyword>
<comment type="caution">
    <text evidence="3">The sequence shown here is derived from an EMBL/GenBank/DDBJ whole genome shotgun (WGS) entry which is preliminary data.</text>
</comment>
<dbReference type="InterPro" id="IPR036388">
    <property type="entry name" value="WH-like_DNA-bd_sf"/>
</dbReference>
<dbReference type="InterPro" id="IPR036390">
    <property type="entry name" value="WH_DNA-bd_sf"/>
</dbReference>
<dbReference type="GO" id="GO:0003677">
    <property type="term" value="F:DNA binding"/>
    <property type="evidence" value="ECO:0007669"/>
    <property type="project" value="UniProtKB-KW"/>
</dbReference>
<evidence type="ECO:0000259" key="2">
    <source>
        <dbReference type="PROSITE" id="PS50931"/>
    </source>
</evidence>
<dbReference type="SUPFAM" id="SSF46785">
    <property type="entry name" value="Winged helix' DNA-binding domain"/>
    <property type="match status" value="1"/>
</dbReference>
<feature type="compositionally biased region" description="Basic and acidic residues" evidence="1">
    <location>
        <begin position="138"/>
        <end position="148"/>
    </location>
</feature>
<dbReference type="PANTHER" id="PTHR38479:SF2">
    <property type="entry name" value="WINGED HELIX DNA-BINDING DOMAIN-CONTAINING PROTEIN"/>
    <property type="match status" value="1"/>
</dbReference>
<organism evidence="3 4">
    <name type="scientific">Actinomadura violacea</name>
    <dbReference type="NCBI Taxonomy" id="2819934"/>
    <lineage>
        <taxon>Bacteria</taxon>
        <taxon>Bacillati</taxon>
        <taxon>Actinomycetota</taxon>
        <taxon>Actinomycetes</taxon>
        <taxon>Streptosporangiales</taxon>
        <taxon>Thermomonosporaceae</taxon>
        <taxon>Actinomadura</taxon>
    </lineage>
</organism>
<feature type="domain" description="HTH lysR-type" evidence="2">
    <location>
        <begin position="18"/>
        <end position="70"/>
    </location>
</feature>
<dbReference type="Pfam" id="PF06224">
    <property type="entry name" value="AlkZ-like"/>
    <property type="match status" value="1"/>
</dbReference>
<reference evidence="3 4" key="1">
    <citation type="submission" date="2021-03" db="EMBL/GenBank/DDBJ databases">
        <title>Actinomadura violae sp. nov., isolated from lichen in Thailand.</title>
        <authorList>
            <person name="Kanchanasin P."/>
            <person name="Saeng-In P."/>
            <person name="Phongsopitanun W."/>
            <person name="Yuki M."/>
            <person name="Kudo T."/>
            <person name="Ohkuma M."/>
            <person name="Tanasupawat S."/>
        </authorList>
    </citation>
    <scope>NUCLEOTIDE SEQUENCE [LARGE SCALE GENOMIC DNA]</scope>
    <source>
        <strain evidence="3 4">LCR2-06</strain>
    </source>
</reference>
<dbReference type="InterPro" id="IPR000847">
    <property type="entry name" value="LysR_HTH_N"/>
</dbReference>
<protein>
    <submittedName>
        <fullName evidence="3">Winged helix DNA-binding domain-containing protein</fullName>
    </submittedName>
</protein>
<proteinExistence type="predicted"/>
<accession>A0ABS3S197</accession>
<dbReference type="Proteomes" id="UP000680206">
    <property type="component" value="Unassembled WGS sequence"/>
</dbReference>
<evidence type="ECO:0000313" key="4">
    <source>
        <dbReference type="Proteomes" id="UP000680206"/>
    </source>
</evidence>
<evidence type="ECO:0000313" key="3">
    <source>
        <dbReference type="EMBL" id="MBO2462781.1"/>
    </source>
</evidence>